<keyword evidence="10" id="KW-1185">Reference proteome</keyword>
<dbReference type="EMBL" id="PKGY01000001">
    <property type="protein sequence ID" value="PKZ23177.1"/>
    <property type="molecule type" value="Genomic_DNA"/>
</dbReference>
<keyword evidence="3" id="KW-1003">Cell membrane</keyword>
<dbReference type="AlphaFoldDB" id="A0A0X8FCH8"/>
<dbReference type="Pfam" id="PF00005">
    <property type="entry name" value="ABC_tran"/>
    <property type="match status" value="1"/>
</dbReference>
<evidence type="ECO:0000256" key="4">
    <source>
        <dbReference type="ARBA" id="ARBA00022741"/>
    </source>
</evidence>
<dbReference type="GeneID" id="92904137"/>
<organism evidence="8 10">
    <name type="scientific">Aerococcus sanguinicola</name>
    <dbReference type="NCBI Taxonomy" id="119206"/>
    <lineage>
        <taxon>Bacteria</taxon>
        <taxon>Bacillati</taxon>
        <taxon>Bacillota</taxon>
        <taxon>Bacilli</taxon>
        <taxon>Lactobacillales</taxon>
        <taxon>Aerococcaceae</taxon>
        <taxon>Aerococcus</taxon>
    </lineage>
</organism>
<keyword evidence="2" id="KW-0813">Transport</keyword>
<evidence type="ECO:0000256" key="6">
    <source>
        <dbReference type="ARBA" id="ARBA00023136"/>
    </source>
</evidence>
<evidence type="ECO:0000256" key="2">
    <source>
        <dbReference type="ARBA" id="ARBA00022448"/>
    </source>
</evidence>
<dbReference type="Gene3D" id="3.40.50.300">
    <property type="entry name" value="P-loop containing nucleotide triphosphate hydrolases"/>
    <property type="match status" value="1"/>
</dbReference>
<dbReference type="GO" id="GO:0005524">
    <property type="term" value="F:ATP binding"/>
    <property type="evidence" value="ECO:0007669"/>
    <property type="project" value="UniProtKB-KW"/>
</dbReference>
<dbReference type="InterPro" id="IPR027417">
    <property type="entry name" value="P-loop_NTPase"/>
</dbReference>
<reference evidence="10" key="2">
    <citation type="submission" date="2016-01" db="EMBL/GenBank/DDBJ databases">
        <title>Six Aerococcus type strain genome sequencing and assembly using PacBio and Illumina Hiseq.</title>
        <authorList>
            <person name="Carkaci D."/>
            <person name="Dargis R."/>
            <person name="Nielsen X.C."/>
            <person name="Skovgaard O."/>
            <person name="Fuursted K."/>
            <person name="Christensen J.J."/>
        </authorList>
    </citation>
    <scope>NUCLEOTIDE SEQUENCE [LARGE SCALE GENOMIC DNA]</scope>
    <source>
        <strain evidence="10">CCUG43001</strain>
    </source>
</reference>
<evidence type="ECO:0000313" key="10">
    <source>
        <dbReference type="Proteomes" id="UP000069912"/>
    </source>
</evidence>
<evidence type="ECO:0000256" key="5">
    <source>
        <dbReference type="ARBA" id="ARBA00022840"/>
    </source>
</evidence>
<comment type="subcellular location">
    <subcellularLocation>
        <location evidence="1">Cell membrane</location>
        <topology evidence="1">Peripheral membrane protein</topology>
    </subcellularLocation>
</comment>
<dbReference type="SMART" id="SM00382">
    <property type="entry name" value="AAA"/>
    <property type="match status" value="1"/>
</dbReference>
<dbReference type="OrthoDB" id="9776369at2"/>
<reference evidence="8 10" key="1">
    <citation type="journal article" date="2016" name="Genome Announc.">
        <title>Complete Genome Sequences of Aerococcus christensenii CCUG 28831T, Aerococcus sanguinicola CCUG 43001T, Aerococcus urinae CCUG 36881T, Aerococcus urinaeequi CCUG 28094T, Aerococcus urinaehominis CCUG 42038 BT, and Aerococcus viridans CCUG 4311T.</title>
        <authorList>
            <person name="Carkaci D."/>
            <person name="Dargis R."/>
            <person name="Nielsen X.C."/>
            <person name="Skovgaard O."/>
            <person name="Fuursted K."/>
            <person name="Christensen J.J."/>
        </authorList>
    </citation>
    <scope>NUCLEOTIDE SEQUENCE [LARGE SCALE GENOMIC DNA]</scope>
    <source>
        <strain evidence="8 10">CCUG43001</strain>
    </source>
</reference>
<sequence length="256" mass="28385">MTHLLELKNVDKRFNPHTPDEFYALDDLNLTIEAGDFITIIGGNGAGKSTLLNAIAGTFDLDAGQILLEGEDITDTSDIERAAYISRVFQDPKMGTAPRMTVEENLALAEKRGQTRGLQLALDQDKQSKYQALLKQLGLGLDERLEAEIGLLSGGQRQSVALLMATIVKPKLLLLDEHTAALDPKTSRRILEITAQQVSQENLTALMITHNLQDALTYGNRMILMDRGHIIRDFSQAEKEALNPTQLYSLMEEINQ</sequence>
<evidence type="ECO:0000256" key="1">
    <source>
        <dbReference type="ARBA" id="ARBA00004202"/>
    </source>
</evidence>
<dbReference type="SUPFAM" id="SSF52540">
    <property type="entry name" value="P-loop containing nucleoside triphosphate hydrolases"/>
    <property type="match status" value="1"/>
</dbReference>
<dbReference type="EMBL" id="CP014160">
    <property type="protein sequence ID" value="AMB94820.1"/>
    <property type="molecule type" value="Genomic_DNA"/>
</dbReference>
<evidence type="ECO:0000256" key="3">
    <source>
        <dbReference type="ARBA" id="ARBA00022475"/>
    </source>
</evidence>
<dbReference type="InterPro" id="IPR050166">
    <property type="entry name" value="ABC_transporter_ATP-bind"/>
</dbReference>
<dbReference type="RefSeq" id="WP_067976278.1">
    <property type="nucleotide sequence ID" value="NZ_CAJHKM010000003.1"/>
</dbReference>
<dbReference type="Proteomes" id="UP000234239">
    <property type="component" value="Unassembled WGS sequence"/>
</dbReference>
<accession>A0A0X8FCH8</accession>
<keyword evidence="5 8" id="KW-0067">ATP-binding</keyword>
<dbReference type="GO" id="GO:0016887">
    <property type="term" value="F:ATP hydrolysis activity"/>
    <property type="evidence" value="ECO:0007669"/>
    <property type="project" value="InterPro"/>
</dbReference>
<proteinExistence type="predicted"/>
<evidence type="ECO:0000313" key="8">
    <source>
        <dbReference type="EMBL" id="AMB94820.1"/>
    </source>
</evidence>
<evidence type="ECO:0000313" key="11">
    <source>
        <dbReference type="Proteomes" id="UP000234239"/>
    </source>
</evidence>
<protein>
    <submittedName>
        <fullName evidence="8">ABC transporter ATP-binding protein</fullName>
    </submittedName>
</protein>
<dbReference type="PANTHER" id="PTHR42788">
    <property type="entry name" value="TAURINE IMPORT ATP-BINDING PROTEIN-RELATED"/>
    <property type="match status" value="1"/>
</dbReference>
<dbReference type="InterPro" id="IPR003439">
    <property type="entry name" value="ABC_transporter-like_ATP-bd"/>
</dbReference>
<keyword evidence="4" id="KW-0547">Nucleotide-binding</keyword>
<dbReference type="KEGG" id="asan:AWM72_08650"/>
<keyword evidence="6" id="KW-0472">Membrane</keyword>
<dbReference type="InterPro" id="IPR003593">
    <property type="entry name" value="AAA+_ATPase"/>
</dbReference>
<feature type="domain" description="ABC transporter" evidence="7">
    <location>
        <begin position="5"/>
        <end position="252"/>
    </location>
</feature>
<dbReference type="PROSITE" id="PS50893">
    <property type="entry name" value="ABC_TRANSPORTER_2"/>
    <property type="match status" value="1"/>
</dbReference>
<gene>
    <name evidence="8" type="ORF">AWM72_08650</name>
    <name evidence="9" type="ORF">CYJ28_01105</name>
</gene>
<dbReference type="PANTHER" id="PTHR42788:SF7">
    <property type="entry name" value="NITRATE ABC TRANSPORTER ATP-BINDING PROTEIN"/>
    <property type="match status" value="1"/>
</dbReference>
<reference evidence="9 11" key="3">
    <citation type="submission" date="2017-12" db="EMBL/GenBank/DDBJ databases">
        <title>Phylogenetic diversity of female urinary microbiome.</title>
        <authorList>
            <person name="Thomas-White K."/>
            <person name="Wolfe A.J."/>
        </authorList>
    </citation>
    <scope>NUCLEOTIDE SEQUENCE [LARGE SCALE GENOMIC DNA]</scope>
    <source>
        <strain evidence="9 11">UMB0139</strain>
    </source>
</reference>
<name>A0A0X8FCH8_9LACT</name>
<dbReference type="Proteomes" id="UP000069912">
    <property type="component" value="Chromosome"/>
</dbReference>
<evidence type="ECO:0000259" key="7">
    <source>
        <dbReference type="PROSITE" id="PS50893"/>
    </source>
</evidence>
<dbReference type="GO" id="GO:0005886">
    <property type="term" value="C:plasma membrane"/>
    <property type="evidence" value="ECO:0007669"/>
    <property type="project" value="UniProtKB-SubCell"/>
</dbReference>
<evidence type="ECO:0000313" key="9">
    <source>
        <dbReference type="EMBL" id="PKZ23177.1"/>
    </source>
</evidence>